<dbReference type="Proteomes" id="UP000253740">
    <property type="component" value="Unassembled WGS sequence"/>
</dbReference>
<dbReference type="STRING" id="1475481.GCA_000953855_00026"/>
<protein>
    <recommendedName>
        <fullName evidence="6">DUF1318 domain-containing protein</fullName>
    </recommendedName>
</protein>
<gene>
    <name evidence="3" type="ORF">MBSD_0577</name>
    <name evidence="4" type="ORF">MBSD_n0026</name>
</gene>
<dbReference type="PROSITE" id="PS51257">
    <property type="entry name" value="PROKAR_LIPOPROTEIN"/>
    <property type="match status" value="1"/>
</dbReference>
<feature type="signal peptide" evidence="2">
    <location>
        <begin position="1"/>
        <end position="29"/>
    </location>
</feature>
<dbReference type="InterPro" id="IPR008309">
    <property type="entry name" value="YdbL"/>
</dbReference>
<reference evidence="3" key="1">
    <citation type="submission" date="2015-03" db="EMBL/GenBank/DDBJ databases">
        <title>Draft genome sequence of Mizugakiibacter sediminis skMP5.</title>
        <authorList>
            <person name="Watanabe T."/>
            <person name="Kojima H."/>
            <person name="Fukui M."/>
        </authorList>
    </citation>
    <scope>NUCLEOTIDE SEQUENCE</scope>
    <source>
        <strain evidence="3">SkMP5</strain>
    </source>
</reference>
<organism evidence="4">
    <name type="scientific">Mizugakiibacter sediminis</name>
    <dbReference type="NCBI Taxonomy" id="1475481"/>
    <lineage>
        <taxon>Bacteria</taxon>
        <taxon>Pseudomonadati</taxon>
        <taxon>Pseudomonadota</taxon>
        <taxon>Gammaproteobacteria</taxon>
        <taxon>Lysobacterales</taxon>
        <taxon>Rhodanobacteraceae</taxon>
        <taxon>Mizugakiibacter</taxon>
    </lineage>
</organism>
<keyword evidence="2" id="KW-0732">Signal</keyword>
<dbReference type="OrthoDB" id="8526313at2"/>
<dbReference type="RefSeq" id="WP_062533914.1">
    <property type="nucleotide sequence ID" value="NZ_DF970131.1"/>
</dbReference>
<evidence type="ECO:0000313" key="4">
    <source>
        <dbReference type="EMBL" id="GAP64744.1"/>
    </source>
</evidence>
<evidence type="ECO:0000256" key="2">
    <source>
        <dbReference type="SAM" id="SignalP"/>
    </source>
</evidence>
<feature type="region of interest" description="Disordered" evidence="1">
    <location>
        <begin position="45"/>
        <end position="64"/>
    </location>
</feature>
<evidence type="ECO:0000313" key="5">
    <source>
        <dbReference type="Proteomes" id="UP000253740"/>
    </source>
</evidence>
<sequence length="201" mass="21328">MRKTVVTLAAAFALLAGCVTINVYFPAAAAEKAAQQFVDKVIGPETQQNKPAEPAKPAKPEGDKGGGALGALLDFVVPAAQAAEPDLNLKTPEIETIRARMAARFQGALQGFLDSGAVGFANDGSVAVRDATAAPLAQRAQLQPTVAAENADRDALYRAIAAANGHPEWESQIRKTFARTWVERAHAGWYYQDASGAWKRK</sequence>
<dbReference type="AlphaFoldDB" id="A0A0K8QIU9"/>
<dbReference type="HOGENOM" id="CLU_1377509_0_0_6"/>
<evidence type="ECO:0000256" key="1">
    <source>
        <dbReference type="SAM" id="MobiDB-lite"/>
    </source>
</evidence>
<evidence type="ECO:0000313" key="3">
    <source>
        <dbReference type="EMBL" id="GAN44060.1"/>
    </source>
</evidence>
<dbReference type="EMBL" id="DF952378">
    <property type="protein sequence ID" value="GAN44060.1"/>
    <property type="molecule type" value="Genomic_DNA"/>
</dbReference>
<feature type="chain" id="PRO_5007415541" description="DUF1318 domain-containing protein" evidence="2">
    <location>
        <begin position="30"/>
        <end position="201"/>
    </location>
</feature>
<evidence type="ECO:0008006" key="6">
    <source>
        <dbReference type="Google" id="ProtNLM"/>
    </source>
</evidence>
<reference evidence="4" key="2">
    <citation type="submission" date="2015-08" db="EMBL/GenBank/DDBJ databases">
        <title>Complete DNA Sequence of Pseudomonas syringae pv. actinidiae, the Causal Agent of Kiwifruit Canker Disease.</title>
        <authorList>
            <person name="Rikkerink E.H.A."/>
            <person name="Fineran P.C."/>
        </authorList>
    </citation>
    <scope>NUCLEOTIDE SEQUENCE</scope>
    <source>
        <strain evidence="4">SkMP5</strain>
    </source>
</reference>
<proteinExistence type="predicted"/>
<keyword evidence="5" id="KW-1185">Reference proteome</keyword>
<name>A0A0K8QIU9_9GAMM</name>
<dbReference type="Pfam" id="PF07027">
    <property type="entry name" value="DUF1318"/>
    <property type="match status" value="1"/>
</dbReference>
<accession>A0A0K8QIU9</accession>
<dbReference type="EMBL" id="DF970131">
    <property type="protein sequence ID" value="GAP64744.1"/>
    <property type="molecule type" value="Genomic_DNA"/>
</dbReference>